<dbReference type="RefSeq" id="WP_005973723.1">
    <property type="nucleotide sequence ID" value="NZ_GG665897.1"/>
</dbReference>
<feature type="region of interest" description="Disordered" evidence="1">
    <location>
        <begin position="1"/>
        <end position="33"/>
    </location>
</feature>
<dbReference type="EMBL" id="ACJY01000086">
    <property type="protein sequence ID" value="EFE86436.1"/>
    <property type="molecule type" value="Genomic_DNA"/>
</dbReference>
<protein>
    <submittedName>
        <fullName evidence="2">Uncharacterized protein</fullName>
    </submittedName>
</protein>
<dbReference type="eggNOG" id="ENOG502ZW0B">
    <property type="taxonomic scope" value="Bacteria"/>
</dbReference>
<name>D4CW22_9FUSO</name>
<dbReference type="HOGENOM" id="CLU_1576215_0_0_0"/>
<dbReference type="InterPro" id="IPR032871">
    <property type="entry name" value="AHH_dom_containing"/>
</dbReference>
<evidence type="ECO:0000256" key="1">
    <source>
        <dbReference type="SAM" id="MobiDB-lite"/>
    </source>
</evidence>
<gene>
    <name evidence="2" type="ORF">FUSPEROL_01631</name>
</gene>
<organism evidence="2 3">
    <name type="scientific">Fusobacterium periodonticum ATCC 33693</name>
    <dbReference type="NCBI Taxonomy" id="546275"/>
    <lineage>
        <taxon>Bacteria</taxon>
        <taxon>Fusobacteriati</taxon>
        <taxon>Fusobacteriota</taxon>
        <taxon>Fusobacteriia</taxon>
        <taxon>Fusobacteriales</taxon>
        <taxon>Fusobacteriaceae</taxon>
        <taxon>Fusobacterium</taxon>
    </lineage>
</organism>
<dbReference type="Pfam" id="PF14412">
    <property type="entry name" value="AHH"/>
    <property type="match status" value="1"/>
</dbReference>
<evidence type="ECO:0000313" key="2">
    <source>
        <dbReference type="EMBL" id="EFE86436.1"/>
    </source>
</evidence>
<dbReference type="GeneID" id="78419847"/>
<reference evidence="2 3" key="1">
    <citation type="submission" date="2010-02" db="EMBL/GenBank/DDBJ databases">
        <authorList>
            <person name="Weinstock G."/>
            <person name="Sodergren E."/>
            <person name="Clifton S."/>
            <person name="Fulton L."/>
            <person name="Fulton B."/>
            <person name="Courtney L."/>
            <person name="Fronick C."/>
            <person name="Harrison M."/>
            <person name="Strong C."/>
            <person name="Farmer C."/>
            <person name="Delahaunty K."/>
            <person name="Markovic C."/>
            <person name="Hall O."/>
            <person name="Minx P."/>
            <person name="Tomlinson C."/>
            <person name="Mitreva M."/>
            <person name="Nelson J."/>
            <person name="Hou S."/>
            <person name="Wollam A."/>
            <person name="Pepin K.H."/>
            <person name="Johnson M."/>
            <person name="Bhonagiri V."/>
            <person name="Zhang X."/>
            <person name="Suruliraj S."/>
            <person name="Warren W."/>
            <person name="Chinwalla A."/>
            <person name="Mardis E.R."/>
            <person name="Wilson R.K."/>
        </authorList>
    </citation>
    <scope>NUCLEOTIDE SEQUENCE [LARGE SCALE GENOMIC DNA]</scope>
    <source>
        <strain evidence="2 3">ATCC 33693</strain>
    </source>
</reference>
<dbReference type="STRING" id="546275.FUSPEROL_01631"/>
<dbReference type="Proteomes" id="UP000003748">
    <property type="component" value="Unassembled WGS sequence"/>
</dbReference>
<accession>D4CW22</accession>
<proteinExistence type="predicted"/>
<comment type="caution">
    <text evidence="2">The sequence shown here is derived from an EMBL/GenBank/DDBJ whole genome shotgun (WGS) entry which is preliminary data.</text>
</comment>
<evidence type="ECO:0000313" key="3">
    <source>
        <dbReference type="Proteomes" id="UP000003748"/>
    </source>
</evidence>
<sequence length="169" mass="18788">MYKEVEGKNKVTNIPKNLTKKEMENNKNKANSKILDKQLQNAGVKKPDYNCAAHHLVSDATMPKATKALNKYGIEINSVTNGVYLPTPNADTSKGTTEVVHSGPNAKEYKELLEKSIPDIAENMENTNASYDEIQAALENELNNIRIKLLTGELKINKAKFKTTEKGKK</sequence>
<dbReference type="AlphaFoldDB" id="D4CW22"/>